<name>A0ABS5EH67_9PROT</name>
<feature type="transmembrane region" description="Helical" evidence="1">
    <location>
        <begin position="20"/>
        <end position="47"/>
    </location>
</feature>
<protein>
    <submittedName>
        <fullName evidence="2">Uncharacterized protein</fullName>
    </submittedName>
</protein>
<dbReference type="Proteomes" id="UP000698752">
    <property type="component" value="Unassembled WGS sequence"/>
</dbReference>
<keyword evidence="1" id="KW-0812">Transmembrane</keyword>
<sequence length="80" mass="8877">MSTPHPVIGVLRAGMLLGLGWVVAAVVAWQAFGMLWALLLLFVWLILQRFFHRAVQHLGTAVAASARRDAPRPPHEETPR</sequence>
<keyword evidence="3" id="KW-1185">Reference proteome</keyword>
<evidence type="ECO:0000313" key="2">
    <source>
        <dbReference type="EMBL" id="MBR0650348.1"/>
    </source>
</evidence>
<keyword evidence="1" id="KW-1133">Transmembrane helix</keyword>
<reference evidence="3" key="1">
    <citation type="journal article" date="2021" name="Syst. Appl. Microbiol.">
        <title>Roseomonas hellenica sp. nov., isolated from roots of wild-growing Alkanna tinctoria.</title>
        <authorList>
            <person name="Rat A."/>
            <person name="Naranjo H.D."/>
            <person name="Lebbe L."/>
            <person name="Cnockaert M."/>
            <person name="Krigas N."/>
            <person name="Grigoriadou K."/>
            <person name="Maloupa E."/>
            <person name="Willems A."/>
        </authorList>
    </citation>
    <scope>NUCLEOTIDE SEQUENCE [LARGE SCALE GENOMIC DNA]</scope>
    <source>
        <strain evidence="3">LMG 31159</strain>
    </source>
</reference>
<comment type="caution">
    <text evidence="2">The sequence shown here is derived from an EMBL/GenBank/DDBJ whole genome shotgun (WGS) entry which is preliminary data.</text>
</comment>
<keyword evidence="1" id="KW-0472">Membrane</keyword>
<evidence type="ECO:0000256" key="1">
    <source>
        <dbReference type="SAM" id="Phobius"/>
    </source>
</evidence>
<organism evidence="2 3">
    <name type="scientific">Neoroseomonas terrae</name>
    <dbReference type="NCBI Taxonomy" id="424799"/>
    <lineage>
        <taxon>Bacteria</taxon>
        <taxon>Pseudomonadati</taxon>
        <taxon>Pseudomonadota</taxon>
        <taxon>Alphaproteobacteria</taxon>
        <taxon>Acetobacterales</taxon>
        <taxon>Acetobacteraceae</taxon>
        <taxon>Neoroseomonas</taxon>
    </lineage>
</organism>
<gene>
    <name evidence="2" type="ORF">GXW78_11795</name>
</gene>
<dbReference type="RefSeq" id="WP_211868968.1">
    <property type="nucleotide sequence ID" value="NZ_JAAEDI010000011.1"/>
</dbReference>
<dbReference type="EMBL" id="JAAEDI010000011">
    <property type="protein sequence ID" value="MBR0650348.1"/>
    <property type="molecule type" value="Genomic_DNA"/>
</dbReference>
<proteinExistence type="predicted"/>
<accession>A0ABS5EH67</accession>
<evidence type="ECO:0000313" key="3">
    <source>
        <dbReference type="Proteomes" id="UP000698752"/>
    </source>
</evidence>